<feature type="region of interest" description="Disordered" evidence="24">
    <location>
        <begin position="1869"/>
        <end position="1897"/>
    </location>
</feature>
<feature type="domain" description="Tyrosine specific protein phosphatases" evidence="26">
    <location>
        <begin position="1133"/>
        <end position="1179"/>
    </location>
</feature>
<evidence type="ECO:0000256" key="24">
    <source>
        <dbReference type="SAM" id="MobiDB-lite"/>
    </source>
</evidence>
<evidence type="ECO:0000256" key="16">
    <source>
        <dbReference type="ARBA" id="ARBA00022801"/>
    </source>
</evidence>
<dbReference type="SMART" id="SM00194">
    <property type="entry name" value="PTPc"/>
    <property type="match status" value="1"/>
</dbReference>
<dbReference type="Gene3D" id="2.60.40.3210">
    <property type="entry name" value="Zona pellucida, ZP-N domain"/>
    <property type="match status" value="2"/>
</dbReference>
<dbReference type="InterPro" id="IPR055355">
    <property type="entry name" value="ZP-C"/>
</dbReference>
<dbReference type="InterPro" id="IPR011993">
    <property type="entry name" value="PH-like_dom_sf"/>
</dbReference>
<feature type="region of interest" description="Disordered" evidence="24">
    <location>
        <begin position="747"/>
        <end position="789"/>
    </location>
</feature>
<keyword evidence="20" id="KW-1015">Disulfide bond</keyword>
<dbReference type="InterPro" id="IPR042235">
    <property type="entry name" value="ZP-C_dom"/>
</dbReference>
<dbReference type="GO" id="GO:0005886">
    <property type="term" value="C:plasma membrane"/>
    <property type="evidence" value="ECO:0007669"/>
    <property type="project" value="UniProtKB-SubCell"/>
</dbReference>
<dbReference type="EC" id="3.1.3.48" evidence="6"/>
<dbReference type="GO" id="GO:0005856">
    <property type="term" value="C:cytoskeleton"/>
    <property type="evidence" value="ECO:0007669"/>
    <property type="project" value="UniProtKB-SubCell"/>
</dbReference>
<evidence type="ECO:0000256" key="11">
    <source>
        <dbReference type="ARBA" id="ARBA00022530"/>
    </source>
</evidence>
<feature type="region of interest" description="Disordered" evidence="24">
    <location>
        <begin position="338"/>
        <end position="372"/>
    </location>
</feature>
<dbReference type="Gene3D" id="3.90.190.10">
    <property type="entry name" value="Protein tyrosine phosphatase superfamily"/>
    <property type="match status" value="1"/>
</dbReference>
<evidence type="ECO:0000256" key="21">
    <source>
        <dbReference type="ARBA" id="ARBA00023180"/>
    </source>
</evidence>
<dbReference type="OrthoDB" id="10012364at2759"/>
<dbReference type="InterPro" id="IPR018980">
    <property type="entry name" value="FERM_PH-like_C"/>
</dbReference>
<sequence length="2318" mass="259037">MPLPFGLKLKRTRRYTVSSKSCLVTRIQLLNGEYVEFTLSVESTGQECLEAVAQRLELREITYFSLWYYNKQNQQRWIDLEKPLKKQLDKYGLEPTVYFGVVFYVSTVTQLQQEITRYQYYLQLKKDVLEGKIPCSIEQAIHLASLAVQADLGDFNRYESQEFLQKIVLFPMPWIQDERVVEEATQKVTMLYQNYRGLSAPEAELLYMQEVEKMEGYGEENVQAKDTQSTDVIIGSCLDGIFVKHKNGKSPLMFRWNDINNMTHNKSFFALELANKEDTIQFQTEDMETSKYVCRMWLARHKFYKINNSSLELSDGPNSEGSQRSILSLSFPRFPTLSRPSVPADKGQTQPAPVNPVRRRSSTRMSLPKPQPYMMPPQMHFNGHYTEPYTSSQDNLYINNQNGFYYHSQTSLDRSPHEYNGRIRNGSVYSAQSTSSLNNPQHYLQPSPMSSNPSITGSDLMRPDYVPSHRHSALIPPSYRATPDYETVMRQKNLGMIPPAERQSHSMRNLNIGNSYAYSRPDPLVYSQPEIREHGAGQYPFHLNYSFHSPSPYPYPTERRPVVGAVSVPELTNVQLQQAQEYPPPNIIRNQVYWPPPPYPYPHPRPANSTPDLSRHLYVSSSNPDLITRRVHHSVQTFQEDSLPVAHSLQEVSEPLVTPRRPHMHKRNSIEIAGLAYGLENMRLKERKVSASAAETPPPVAQAMTPTASGPDINVVLEVSKPEDVVIKEDVFYGHKKSLSDATMLVHSSGEEEEFEDDSGRHTPQSQDAVGGPEHHMTPLERSLVDPPAYPFSHSMDMVPTGPPTYQAHPIIRKPEDMGQLPPLREPGHMMPSMSEGDLSGQGRLRQKRDVYKRPVSDVPPARRNIEGLPPAILILRLSVFLSLSPSLTPGMKGMKKGRSEVKKVGPLKLAALNGLTLSRMPLPDEGKDDPENASNDERCKILEQRVEQGMVFTEYEQVPKRRPNCECTIAQMPENSDRNRFQDVLPYDDTRVELVPTKENNTGYINASHIRVTVRGKEWSYIASQGPLSSTCQDFWQMVWEQGVAIIAMVTAEEEGGREKSFRYWPRLGSRHNTVTYGRFKITTRFRTDSGCYATTGLKIKHLLTGQERTVWHLQYTDWPDHGCPEDFKGFLSYLEEIQSVRRHTNSSSDPKNTNLPVLVHCSAGVGRTGVVILSEIMIACLEHNEQDLFSNGQLIQPTGLSLGGCPVVGQDTEARVLIFEYELQDCNSVMMMNEDELVYTFSLTYTPEALAGTPITRADGAVVGIQCHYQRLQNVSSNALRPTWVPYASTEVGEEVLLFSLKLMMDDWSYQRPSNSYFLGGVINIEASVKVYNHVPLRVFVDSCVATQGPDVNSLPRYSFIENHGCFVDAKATASSSRFIPRSQEDKIQFQLEAFMFQESSSPYVYITCILKATIASVPSDAQRKSCSFANGWFAADGNNQVCGCCDSTCGPDGGFASPYGGLWNPLQVASQFQSPLSPVSRNLAQDPFGIQEKQLLQGPVKPLDWRYPVVPEVQRELAVDFQLRQPVTPSSVAVQCSENRVLVEVQQDLFSNGQLIQPTGLSLGGCPVVGQDTEARVLIFEYELQDCNSVMMMNEDELVYTFSLTYTPEALAGTPITRADGAVVGIQCHYQRQVDSLTFCMMLVQLLRPFNGYLHEPQASKHDWSYQRPSNSYFLGGVINIEASVKVYNHVPLRVFVDSCVATQGPDVNSLPRYSFIENHGCFVDAKATASSSRFIPRSQEDKIQFQLDAFMFQESSSPYVYITCILKATIASVPSDAQRKSCSFANGWFAADGNNQVCGCCDSTCGPDGGFASPYGDAGRPDCSELAAAATHDDGADAFTVHLHLQSPHSVPEKLQTDLRPALARRRCPPSPMSPSQPLSPPEPRTHRTGGGAASLSERFLAVLVTGRDMSRGKMEFLQGVLVVVLLVAFDLPDAWGSLRYSQSPRSMRPKSDPALRNPALSPLGLWNPLQVASQFQSPLSSVSRNLAQDPFGLQEKQLLQGPVKPLDWRYPVVPEVQRELAVDFQLRQPVTPSSVAVQCSENRVLVEVQQDLFSNGQLIQPTGLSLGGCPVVGQDTEARVLIFEYELQDCNSVLMMNEDELVYTFSLTYTPEALAGTPITRADDDWSYQRPSNSYFLGGVINIEASVKVYNHVPLRVFVDSCVATQGPDVNSLPRYSFIENHGCFVDAKATASSSRFIPRSQEDKIQFQLEAFMFQESSSPYVYITCILKATIASVPSDAQRKSCSFANGWFAADGNNQVCGCCDSTCGPDGGFASPYGDAGRPDCSELAAAATHDDGADGFRVHLHLQSQII</sequence>
<dbReference type="InterPro" id="IPR000299">
    <property type="entry name" value="FERM_domain"/>
</dbReference>
<dbReference type="PROSITE" id="PS50056">
    <property type="entry name" value="TYR_PHOSPHATASE_2"/>
    <property type="match status" value="1"/>
</dbReference>
<keyword evidence="22" id="KW-0206">Cytoskeleton</keyword>
<dbReference type="SMART" id="SM00295">
    <property type="entry name" value="B41"/>
    <property type="match status" value="1"/>
</dbReference>
<keyword evidence="14" id="KW-0812">Transmembrane</keyword>
<dbReference type="PROSITE" id="PS00383">
    <property type="entry name" value="TYR_PHOSPHATASE_1"/>
    <property type="match status" value="1"/>
</dbReference>
<dbReference type="SMART" id="SM00404">
    <property type="entry name" value="PTPc_motif"/>
    <property type="match status" value="1"/>
</dbReference>
<dbReference type="InterPro" id="IPR000387">
    <property type="entry name" value="Tyr_Pase_dom"/>
</dbReference>
<dbReference type="SUPFAM" id="SSF54236">
    <property type="entry name" value="Ubiquitin-like"/>
    <property type="match status" value="1"/>
</dbReference>
<gene>
    <name evidence="29" type="ORF">DPX16_2139</name>
</gene>
<dbReference type="PANTHER" id="PTHR11576:SF2">
    <property type="entry name" value="ZONA PELLUCIDA SPERM-BINDING PROTEIN 3"/>
    <property type="match status" value="1"/>
</dbReference>
<evidence type="ECO:0000256" key="5">
    <source>
        <dbReference type="ARBA" id="ARBA00009649"/>
    </source>
</evidence>
<keyword evidence="11" id="KW-0272">Extracellular matrix</keyword>
<dbReference type="PRINTS" id="PR00935">
    <property type="entry name" value="BAND41"/>
</dbReference>
<evidence type="ECO:0000256" key="22">
    <source>
        <dbReference type="ARBA" id="ARBA00023212"/>
    </source>
</evidence>
<dbReference type="InterPro" id="IPR029021">
    <property type="entry name" value="Prot-tyrosine_phosphatase-like"/>
</dbReference>
<dbReference type="GO" id="GO:0007339">
    <property type="term" value="P:binding of sperm to zona pellucida"/>
    <property type="evidence" value="ECO:0007669"/>
    <property type="project" value="TreeGrafter"/>
</dbReference>
<feature type="region of interest" description="Disordered" evidence="24">
    <location>
        <begin position="688"/>
        <end position="708"/>
    </location>
</feature>
<dbReference type="InterPro" id="IPR018979">
    <property type="entry name" value="FERM_N"/>
</dbReference>
<dbReference type="InterPro" id="IPR041782">
    <property type="entry name" value="PTPN14/21_FERM_C"/>
</dbReference>
<dbReference type="Pfam" id="PF00373">
    <property type="entry name" value="FERM_M"/>
    <property type="match status" value="1"/>
</dbReference>
<comment type="similarity">
    <text evidence="4">Belongs to the ZP domain family. ZPC subfamily.</text>
</comment>
<dbReference type="SUPFAM" id="SSF47031">
    <property type="entry name" value="Second domain of FERM"/>
    <property type="match status" value="1"/>
</dbReference>
<dbReference type="Pfam" id="PF23344">
    <property type="entry name" value="ZP-N"/>
    <property type="match status" value="3"/>
</dbReference>
<dbReference type="FunFam" id="3.90.190.10:FF:000030">
    <property type="entry name" value="Tyrosine-protein phosphatase non-receptor type"/>
    <property type="match status" value="1"/>
</dbReference>
<comment type="subcellular location">
    <subcellularLocation>
        <location evidence="2">Cell membrane</location>
        <topology evidence="2">Single-pass type I membrane protein</topology>
    </subcellularLocation>
    <subcellularLocation>
        <location evidence="1">Cytoplasm</location>
        <location evidence="1">Cytoskeleton</location>
    </subcellularLocation>
    <subcellularLocation>
        <location evidence="3">Secreted</location>
        <location evidence="3">Extracellular space</location>
        <location evidence="3">Extracellular matrix</location>
    </subcellularLocation>
</comment>
<evidence type="ECO:0000256" key="9">
    <source>
        <dbReference type="ARBA" id="ARBA00022490"/>
    </source>
</evidence>
<dbReference type="Pfam" id="PF00102">
    <property type="entry name" value="Y_phosphatase"/>
    <property type="match status" value="1"/>
</dbReference>
<keyword evidence="29" id="KW-0675">Receptor</keyword>
<feature type="domain" description="FERM" evidence="27">
    <location>
        <begin position="23"/>
        <end position="308"/>
    </location>
</feature>
<dbReference type="InterPro" id="IPR019749">
    <property type="entry name" value="Band_41_domain"/>
</dbReference>
<dbReference type="SUPFAM" id="SSF52799">
    <property type="entry name" value="(Phosphotyrosine protein) phosphatases II"/>
    <property type="match status" value="1"/>
</dbReference>
<keyword evidence="16" id="KW-0378">Hydrolase</keyword>
<name>A0A3N0XMM2_ANAGA</name>
<evidence type="ECO:0000313" key="29">
    <source>
        <dbReference type="EMBL" id="ROI68659.1"/>
    </source>
</evidence>
<dbReference type="PROSITE" id="PS50055">
    <property type="entry name" value="TYR_PHOSPHATASE_PTP"/>
    <property type="match status" value="1"/>
</dbReference>
<evidence type="ECO:0000256" key="17">
    <source>
        <dbReference type="ARBA" id="ARBA00022912"/>
    </source>
</evidence>
<evidence type="ECO:0000256" key="8">
    <source>
        <dbReference type="ARBA" id="ARBA00022475"/>
    </source>
</evidence>
<dbReference type="CDD" id="cd14473">
    <property type="entry name" value="FERM_B-lobe"/>
    <property type="match status" value="1"/>
</dbReference>
<keyword evidence="15" id="KW-0732">Signal</keyword>
<dbReference type="SMART" id="SM00241">
    <property type="entry name" value="ZP"/>
    <property type="match status" value="3"/>
</dbReference>
<dbReference type="SMART" id="SM01196">
    <property type="entry name" value="FERM_C"/>
    <property type="match status" value="1"/>
</dbReference>
<keyword evidence="18" id="KW-1133">Transmembrane helix</keyword>
<feature type="domain" description="ZP" evidence="28">
    <location>
        <begin position="1538"/>
        <end position="1793"/>
    </location>
</feature>
<dbReference type="Gene3D" id="1.20.80.10">
    <property type="match status" value="1"/>
</dbReference>
<dbReference type="GO" id="GO:2000344">
    <property type="term" value="P:positive regulation of acrosome reaction"/>
    <property type="evidence" value="ECO:0007669"/>
    <property type="project" value="TreeGrafter"/>
</dbReference>
<organism evidence="29 30">
    <name type="scientific">Anabarilius grahami</name>
    <name type="common">Kanglang fish</name>
    <name type="synonym">Barilius grahami</name>
    <dbReference type="NCBI Taxonomy" id="495550"/>
    <lineage>
        <taxon>Eukaryota</taxon>
        <taxon>Metazoa</taxon>
        <taxon>Chordata</taxon>
        <taxon>Craniata</taxon>
        <taxon>Vertebrata</taxon>
        <taxon>Euteleostomi</taxon>
        <taxon>Actinopterygii</taxon>
        <taxon>Neopterygii</taxon>
        <taxon>Teleostei</taxon>
        <taxon>Ostariophysi</taxon>
        <taxon>Cypriniformes</taxon>
        <taxon>Xenocyprididae</taxon>
        <taxon>Xenocypridinae</taxon>
        <taxon>Xenocypridinae incertae sedis</taxon>
        <taxon>Anabarilius</taxon>
    </lineage>
</organism>
<keyword evidence="30" id="KW-1185">Reference proteome</keyword>
<evidence type="ECO:0000256" key="20">
    <source>
        <dbReference type="ARBA" id="ARBA00023157"/>
    </source>
</evidence>
<feature type="domain" description="ZP" evidence="28">
    <location>
        <begin position="1986"/>
        <end position="2257"/>
    </location>
</feature>
<evidence type="ECO:0000256" key="2">
    <source>
        <dbReference type="ARBA" id="ARBA00004251"/>
    </source>
</evidence>
<comment type="similarity">
    <text evidence="5">Belongs to the protein-tyrosine phosphatase family. Non-receptor class subfamily.</text>
</comment>
<dbReference type="Pfam" id="PF00100">
    <property type="entry name" value="Zona_pellucida"/>
    <property type="match status" value="3"/>
</dbReference>
<dbReference type="FunFam" id="1.20.80.10:FF:000014">
    <property type="entry name" value="Tyrosine-protein phosphatase non-receptor type"/>
    <property type="match status" value="1"/>
</dbReference>
<dbReference type="Gene3D" id="2.30.29.30">
    <property type="entry name" value="Pleckstrin-homology domain (PH domain)/Phosphotyrosine-binding domain (PTB)"/>
    <property type="match status" value="1"/>
</dbReference>
<dbReference type="EMBL" id="RJVU01069573">
    <property type="protein sequence ID" value="ROI68659.1"/>
    <property type="molecule type" value="Genomic_DNA"/>
</dbReference>
<evidence type="ECO:0000256" key="4">
    <source>
        <dbReference type="ARBA" id="ARBA00006735"/>
    </source>
</evidence>
<dbReference type="GO" id="GO:0032190">
    <property type="term" value="F:acrosin binding"/>
    <property type="evidence" value="ECO:0007669"/>
    <property type="project" value="TreeGrafter"/>
</dbReference>
<evidence type="ECO:0000259" key="26">
    <source>
        <dbReference type="PROSITE" id="PS50056"/>
    </source>
</evidence>
<evidence type="ECO:0000259" key="25">
    <source>
        <dbReference type="PROSITE" id="PS50055"/>
    </source>
</evidence>
<dbReference type="CDD" id="cd13188">
    <property type="entry name" value="FERM_C_PTPN14_PTPN21"/>
    <property type="match status" value="1"/>
</dbReference>
<keyword evidence="9" id="KW-0963">Cytoplasm</keyword>
<keyword evidence="19" id="KW-0472">Membrane</keyword>
<keyword evidence="10" id="KW-0964">Secreted</keyword>
<proteinExistence type="inferred from homology"/>
<dbReference type="InterPro" id="IPR001507">
    <property type="entry name" value="ZP_dom"/>
</dbReference>
<dbReference type="InterPro" id="IPR055356">
    <property type="entry name" value="ZP-N"/>
</dbReference>
<evidence type="ECO:0000256" key="1">
    <source>
        <dbReference type="ARBA" id="ARBA00004245"/>
    </source>
</evidence>
<keyword evidence="13" id="KW-0165">Cleavage on pair of basic residues</keyword>
<dbReference type="PROSITE" id="PS51034">
    <property type="entry name" value="ZP_2"/>
    <property type="match status" value="3"/>
</dbReference>
<dbReference type="InterPro" id="IPR035963">
    <property type="entry name" value="FERM_2"/>
</dbReference>
<keyword evidence="17" id="KW-0904">Protein phosphatase</keyword>
<dbReference type="FunFam" id="3.10.20.90:FF:000039">
    <property type="entry name" value="Tyrosine-protein phosphatase non-receptor type"/>
    <property type="match status" value="1"/>
</dbReference>
<dbReference type="GO" id="GO:0004725">
    <property type="term" value="F:protein tyrosine phosphatase activity"/>
    <property type="evidence" value="ECO:0007669"/>
    <property type="project" value="UniProtKB-EC"/>
</dbReference>
<evidence type="ECO:0000256" key="19">
    <source>
        <dbReference type="ARBA" id="ARBA00023136"/>
    </source>
</evidence>
<evidence type="ECO:0000256" key="6">
    <source>
        <dbReference type="ARBA" id="ARBA00013064"/>
    </source>
</evidence>
<protein>
    <recommendedName>
        <fullName evidence="7">Zona pellucida sperm-binding protein 3</fullName>
        <ecNumber evidence="6">3.1.3.48</ecNumber>
    </recommendedName>
    <alternativeName>
        <fullName evidence="23">Zona pellucida glycoprotein 3</fullName>
    </alternativeName>
</protein>
<dbReference type="GO" id="GO:0035803">
    <property type="term" value="P:egg coat formation"/>
    <property type="evidence" value="ECO:0007669"/>
    <property type="project" value="TreeGrafter"/>
</dbReference>
<feature type="compositionally biased region" description="Pro residues" evidence="24">
    <location>
        <begin position="1873"/>
        <end position="1887"/>
    </location>
</feature>
<dbReference type="PROSITE" id="PS50057">
    <property type="entry name" value="FERM_3"/>
    <property type="match status" value="1"/>
</dbReference>
<comment type="caution">
    <text evidence="29">The sequence shown here is derived from an EMBL/GenBank/DDBJ whole genome shotgun (WGS) entry which is preliminary data.</text>
</comment>
<keyword evidence="12" id="KW-0597">Phosphoprotein</keyword>
<reference evidence="29 30" key="1">
    <citation type="submission" date="2018-10" db="EMBL/GenBank/DDBJ databases">
        <title>Genome assembly for a Yunnan-Guizhou Plateau 3E fish, Anabarilius grahami (Regan), and its evolutionary and genetic applications.</title>
        <authorList>
            <person name="Jiang W."/>
        </authorList>
    </citation>
    <scope>NUCLEOTIDE SEQUENCE [LARGE SCALE GENOMIC DNA]</scope>
    <source>
        <strain evidence="29">AG-KIZ</strain>
        <tissue evidence="29">Muscle</tissue>
    </source>
</reference>
<dbReference type="InterPro" id="IPR003595">
    <property type="entry name" value="Tyr_Pase_cat"/>
</dbReference>
<dbReference type="InterPro" id="IPR000242">
    <property type="entry name" value="PTP_cat"/>
</dbReference>
<evidence type="ECO:0000259" key="28">
    <source>
        <dbReference type="PROSITE" id="PS51034"/>
    </source>
</evidence>
<dbReference type="Gene3D" id="2.60.40.4100">
    <property type="entry name" value="Zona pellucida, ZP-C domain"/>
    <property type="match status" value="3"/>
</dbReference>
<dbReference type="Pfam" id="PF09379">
    <property type="entry name" value="FERM_N"/>
    <property type="match status" value="1"/>
</dbReference>
<dbReference type="FunFam" id="2.60.40.4100:FF:000002">
    <property type="entry name" value="Zona pellucida sperm-binding protein 3"/>
    <property type="match status" value="3"/>
</dbReference>
<dbReference type="FunFam" id="2.30.29.30:FF:000149">
    <property type="entry name" value="Tyrosine-protein phosphatase non-receptor type"/>
    <property type="match status" value="1"/>
</dbReference>
<accession>A0A3N0XMM2</accession>
<evidence type="ECO:0000256" key="7">
    <source>
        <dbReference type="ARBA" id="ARBA00017980"/>
    </source>
</evidence>
<evidence type="ECO:0000256" key="12">
    <source>
        <dbReference type="ARBA" id="ARBA00022553"/>
    </source>
</evidence>
<dbReference type="Proteomes" id="UP000281406">
    <property type="component" value="Unassembled WGS sequence"/>
</dbReference>
<dbReference type="InterPro" id="IPR019748">
    <property type="entry name" value="FERM_central"/>
</dbReference>
<keyword evidence="8" id="KW-1003">Cell membrane</keyword>
<evidence type="ECO:0000256" key="10">
    <source>
        <dbReference type="ARBA" id="ARBA00022525"/>
    </source>
</evidence>
<feature type="domain" description="ZP" evidence="28">
    <location>
        <begin position="1181"/>
        <end position="1436"/>
    </location>
</feature>
<evidence type="ECO:0000256" key="3">
    <source>
        <dbReference type="ARBA" id="ARBA00004498"/>
    </source>
</evidence>
<evidence type="ECO:0000256" key="23">
    <source>
        <dbReference type="ARBA" id="ARBA00030824"/>
    </source>
</evidence>
<dbReference type="GO" id="GO:0031012">
    <property type="term" value="C:extracellular matrix"/>
    <property type="evidence" value="ECO:0007669"/>
    <property type="project" value="TreeGrafter"/>
</dbReference>
<evidence type="ECO:0000256" key="18">
    <source>
        <dbReference type="ARBA" id="ARBA00022989"/>
    </source>
</evidence>
<dbReference type="FunFam" id="2.60.40.3210:FF:000001">
    <property type="entry name" value="Zona pellucida sperm-binding protein 3"/>
    <property type="match status" value="3"/>
</dbReference>
<dbReference type="Gene3D" id="3.10.20.90">
    <property type="entry name" value="Phosphatidylinositol 3-kinase Catalytic Subunit, Chain A, domain 1"/>
    <property type="match status" value="1"/>
</dbReference>
<evidence type="ECO:0000259" key="27">
    <source>
        <dbReference type="PROSITE" id="PS50057"/>
    </source>
</evidence>
<dbReference type="SUPFAM" id="SSF50729">
    <property type="entry name" value="PH domain-like"/>
    <property type="match status" value="1"/>
</dbReference>
<evidence type="ECO:0000256" key="13">
    <source>
        <dbReference type="ARBA" id="ARBA00022685"/>
    </source>
</evidence>
<evidence type="ECO:0000256" key="15">
    <source>
        <dbReference type="ARBA" id="ARBA00022729"/>
    </source>
</evidence>
<evidence type="ECO:0000256" key="14">
    <source>
        <dbReference type="ARBA" id="ARBA00022692"/>
    </source>
</evidence>
<dbReference type="InterPro" id="IPR029071">
    <property type="entry name" value="Ubiquitin-like_domsf"/>
</dbReference>
<evidence type="ECO:0000313" key="30">
    <source>
        <dbReference type="Proteomes" id="UP000281406"/>
    </source>
</evidence>
<dbReference type="InterPro" id="IPR014352">
    <property type="entry name" value="FERM/acyl-CoA-bd_prot_sf"/>
</dbReference>
<dbReference type="Pfam" id="PF09380">
    <property type="entry name" value="FERM_C"/>
    <property type="match status" value="1"/>
</dbReference>
<keyword evidence="21" id="KW-0325">Glycoprotein</keyword>
<dbReference type="PRINTS" id="PR00700">
    <property type="entry name" value="PRTYPHPHTASE"/>
</dbReference>
<dbReference type="PANTHER" id="PTHR11576">
    <property type="entry name" value="ZONA PELLUCIDA SPERM-BINDING PROTEIN 3"/>
    <property type="match status" value="1"/>
</dbReference>
<feature type="domain" description="Tyrosine-protein phosphatase" evidence="25">
    <location>
        <begin position="952"/>
        <end position="1247"/>
    </location>
</feature>
<dbReference type="InterPro" id="IPR016130">
    <property type="entry name" value="Tyr_Pase_AS"/>
</dbReference>